<keyword evidence="2" id="KW-1185">Reference proteome</keyword>
<accession>A0A517NIE4</accession>
<sequence>MEASITTYLKAQSYGDRGYYREADDPTPDEIRQRCREIHRMKSAEYNRQDQVRQSRQRKIVSAIQRSGAINGRAASDLIGTSQATASKLLFELASVGTLVRISRSRYGLPDTEPTIATGPDLASPDAILRRFRDRARSPRFNRLPADLVA</sequence>
<reference evidence="1 2" key="1">
    <citation type="submission" date="2019-02" db="EMBL/GenBank/DDBJ databases">
        <title>Deep-cultivation of Planctomycetes and their phenomic and genomic characterization uncovers novel biology.</title>
        <authorList>
            <person name="Wiegand S."/>
            <person name="Jogler M."/>
            <person name="Boedeker C."/>
            <person name="Pinto D."/>
            <person name="Vollmers J."/>
            <person name="Rivas-Marin E."/>
            <person name="Kohn T."/>
            <person name="Peeters S.H."/>
            <person name="Heuer A."/>
            <person name="Rast P."/>
            <person name="Oberbeckmann S."/>
            <person name="Bunk B."/>
            <person name="Jeske O."/>
            <person name="Meyerdierks A."/>
            <person name="Storesund J.E."/>
            <person name="Kallscheuer N."/>
            <person name="Luecker S."/>
            <person name="Lage O.M."/>
            <person name="Pohl T."/>
            <person name="Merkel B.J."/>
            <person name="Hornburger P."/>
            <person name="Mueller R.-W."/>
            <person name="Bruemmer F."/>
            <person name="Labrenz M."/>
            <person name="Spormann A.M."/>
            <person name="Op den Camp H."/>
            <person name="Overmann J."/>
            <person name="Amann R."/>
            <person name="Jetten M.S.M."/>
            <person name="Mascher T."/>
            <person name="Medema M.H."/>
            <person name="Devos D.P."/>
            <person name="Kaster A.-K."/>
            <person name="Ovreas L."/>
            <person name="Rohde M."/>
            <person name="Galperin M.Y."/>
            <person name="Jogler C."/>
        </authorList>
    </citation>
    <scope>NUCLEOTIDE SEQUENCE [LARGE SCALE GENOMIC DNA]</scope>
    <source>
        <strain evidence="1 2">K22_7</strain>
    </source>
</reference>
<dbReference type="KEGG" id="rlc:K227x_53280"/>
<dbReference type="EMBL" id="CP036525">
    <property type="protein sequence ID" value="QDT06905.1"/>
    <property type="molecule type" value="Genomic_DNA"/>
</dbReference>
<gene>
    <name evidence="1" type="ORF">K227x_53280</name>
</gene>
<organism evidence="1 2">
    <name type="scientific">Rubripirellula lacrimiformis</name>
    <dbReference type="NCBI Taxonomy" id="1930273"/>
    <lineage>
        <taxon>Bacteria</taxon>
        <taxon>Pseudomonadati</taxon>
        <taxon>Planctomycetota</taxon>
        <taxon>Planctomycetia</taxon>
        <taxon>Pirellulales</taxon>
        <taxon>Pirellulaceae</taxon>
        <taxon>Rubripirellula</taxon>
    </lineage>
</organism>
<name>A0A517NIE4_9BACT</name>
<evidence type="ECO:0000313" key="2">
    <source>
        <dbReference type="Proteomes" id="UP000318538"/>
    </source>
</evidence>
<protein>
    <submittedName>
        <fullName evidence="1">Uncharacterized protein</fullName>
    </submittedName>
</protein>
<dbReference type="Proteomes" id="UP000318538">
    <property type="component" value="Chromosome"/>
</dbReference>
<evidence type="ECO:0000313" key="1">
    <source>
        <dbReference type="EMBL" id="QDT06905.1"/>
    </source>
</evidence>
<dbReference type="RefSeq" id="WP_145174179.1">
    <property type="nucleotide sequence ID" value="NZ_CP036525.1"/>
</dbReference>
<proteinExistence type="predicted"/>
<dbReference type="AlphaFoldDB" id="A0A517NIE4"/>